<comment type="caution">
    <text evidence="1">The sequence shown here is derived from an EMBL/GenBank/DDBJ whole genome shotgun (WGS) entry which is preliminary data.</text>
</comment>
<dbReference type="STRING" id="28087.Lsai_0667"/>
<dbReference type="eggNOG" id="ENOG5030T6N">
    <property type="taxonomic scope" value="Bacteria"/>
</dbReference>
<name>A0A0W0YQD2_9GAMM</name>
<sequence>MFRKILNGISLLTAGYTTYKLINETQREHEIKTKVGIAHCDDLVKDSSEFEEIGKPIHGTLSSSYVKHKDTGKIYVKKGAHSREDIVKELMISNALHEIREEQPECLILQTKKRNGFQYHTLSRKFDNTQDVEDFVRQGKTGELKEKKVVGLEETLITDHILGKQSDTKLANMIVRDDGNQLVFTTIDHERAVTPTAISFFHPTTPTYPTSKWVLIRSIHDLNEKNEDNHAGLAGDPRAKEFGNLAVSVMEDKKIDDYYEKLAIANLNPVIDQCNRLAKESKNGLVKHSDCVGYQFFFKEMQKKAHEQTKSAEYRNNNSVIH</sequence>
<dbReference type="Proteomes" id="UP000054621">
    <property type="component" value="Unassembled WGS sequence"/>
</dbReference>
<evidence type="ECO:0000313" key="2">
    <source>
        <dbReference type="Proteomes" id="UP000054621"/>
    </source>
</evidence>
<proteinExistence type="predicted"/>
<organism evidence="1 2">
    <name type="scientific">Legionella sainthelensi</name>
    <dbReference type="NCBI Taxonomy" id="28087"/>
    <lineage>
        <taxon>Bacteria</taxon>
        <taxon>Pseudomonadati</taxon>
        <taxon>Pseudomonadota</taxon>
        <taxon>Gammaproteobacteria</taxon>
        <taxon>Legionellales</taxon>
        <taxon>Legionellaceae</taxon>
        <taxon>Legionella</taxon>
    </lineage>
</organism>
<dbReference type="EMBL" id="LNYV01000009">
    <property type="protein sequence ID" value="KTD59063.1"/>
    <property type="molecule type" value="Genomic_DNA"/>
</dbReference>
<dbReference type="OrthoDB" id="5650588at2"/>
<dbReference type="RefSeq" id="WP_027272342.1">
    <property type="nucleotide sequence ID" value="NZ_CAAAJE010000041.1"/>
</dbReference>
<dbReference type="AlphaFoldDB" id="A0A0W0YQD2"/>
<evidence type="ECO:0000313" key="1">
    <source>
        <dbReference type="EMBL" id="KTD59063.1"/>
    </source>
</evidence>
<dbReference type="PATRIC" id="fig|28087.4.peg.713"/>
<gene>
    <name evidence="1" type="ORF">Lsai_0667</name>
</gene>
<reference evidence="1 2" key="1">
    <citation type="submission" date="2015-11" db="EMBL/GenBank/DDBJ databases">
        <title>Genomic analysis of 38 Legionella species identifies large and diverse effector repertoires.</title>
        <authorList>
            <person name="Burstein D."/>
            <person name="Amaro F."/>
            <person name="Zusman T."/>
            <person name="Lifshitz Z."/>
            <person name="Cohen O."/>
            <person name="Gilbert J.A."/>
            <person name="Pupko T."/>
            <person name="Shuman H.A."/>
            <person name="Segal G."/>
        </authorList>
    </citation>
    <scope>NUCLEOTIDE SEQUENCE [LARGE SCALE GENOMIC DNA]</scope>
    <source>
        <strain evidence="1 2">Mt.St.Helens-4</strain>
    </source>
</reference>
<protein>
    <submittedName>
        <fullName evidence="1">Uncharacterized protein</fullName>
    </submittedName>
</protein>
<accession>A0A0W0YQD2</accession>